<proteinExistence type="predicted"/>
<organism evidence="1">
    <name type="scientific">marine sediment metagenome</name>
    <dbReference type="NCBI Taxonomy" id="412755"/>
    <lineage>
        <taxon>unclassified sequences</taxon>
        <taxon>metagenomes</taxon>
        <taxon>ecological metagenomes</taxon>
    </lineage>
</organism>
<dbReference type="EMBL" id="LAZR01000297">
    <property type="protein sequence ID" value="KKN76332.1"/>
    <property type="molecule type" value="Genomic_DNA"/>
</dbReference>
<reference evidence="1" key="1">
    <citation type="journal article" date="2015" name="Nature">
        <title>Complex archaea that bridge the gap between prokaryotes and eukaryotes.</title>
        <authorList>
            <person name="Spang A."/>
            <person name="Saw J.H."/>
            <person name="Jorgensen S.L."/>
            <person name="Zaremba-Niedzwiedzka K."/>
            <person name="Martijn J."/>
            <person name="Lind A.E."/>
            <person name="van Eijk R."/>
            <person name="Schleper C."/>
            <person name="Guy L."/>
            <person name="Ettema T.J."/>
        </authorList>
    </citation>
    <scope>NUCLEOTIDE SEQUENCE</scope>
</reference>
<gene>
    <name evidence="1" type="ORF">LCGC14_0371840</name>
</gene>
<name>A0A0F9TN30_9ZZZZ</name>
<dbReference type="AlphaFoldDB" id="A0A0F9TN30"/>
<accession>A0A0F9TN30</accession>
<evidence type="ECO:0000313" key="1">
    <source>
        <dbReference type="EMBL" id="KKN76332.1"/>
    </source>
</evidence>
<evidence type="ECO:0008006" key="2">
    <source>
        <dbReference type="Google" id="ProtNLM"/>
    </source>
</evidence>
<protein>
    <recommendedName>
        <fullName evidence="2">Ribbon-helix-helix protein CopG domain-containing protein</fullName>
    </recommendedName>
</protein>
<comment type="caution">
    <text evidence="1">The sequence shown here is derived from an EMBL/GenBank/DDBJ whole genome shotgun (WGS) entry which is preliminary data.</text>
</comment>
<sequence length="88" mass="10339">MARIVTINVPESWIAAIEKLTGEDSLYFSRSELIRKAIDDRLREIIKHSKANYKPTPIAQFTESDETKIRRLVRETQQKRQNQDLAMH</sequence>